<dbReference type="EMBL" id="VCHE01000002">
    <property type="protein sequence ID" value="KAB2581012.1"/>
    <property type="molecule type" value="Genomic_DNA"/>
</dbReference>
<dbReference type="Pfam" id="PF00775">
    <property type="entry name" value="Dioxygenase_C"/>
    <property type="match status" value="1"/>
</dbReference>
<feature type="signal peptide" evidence="2">
    <location>
        <begin position="1"/>
        <end position="22"/>
    </location>
</feature>
<dbReference type="SUPFAM" id="SSF49482">
    <property type="entry name" value="Aromatic compound dioxygenase"/>
    <property type="match status" value="1"/>
</dbReference>
<evidence type="ECO:0000259" key="3">
    <source>
        <dbReference type="Pfam" id="PF00775"/>
    </source>
</evidence>
<sequence length="375" mass="39885">MVNMKSFGAVALSVLAATEVVAHPHHDHKAEALERRTNMAKMSKRSLSHCAEKLEARGIAAKNAARRQAMHDQLSKRATLAKRDLDTVLNTSHHSDLTGVTPNADPSFLFTGNNSCILAPETTQGPYYVVGELFRQNITESQEGVPLYVDIQVIDTNTCEPVKDVAMDFWHCNATGVYSGIAASGNGDSSDTSNLDKTFLRGIQATNEDGVLQFVSIVPGHYTSRTNHIHVLAHSPGSWSLLPNGTITGGTTSAHVGQIFFDQDLINEVETFEPYSTNTQEWTLNEDDSILSGEADDIDPVVEYVLLGDSVSDGIFSWISVGIDSTANYTVNPAAYYSANGGYENSESGSGMGGGSAPSGAVPSGTAPSGTPPSS</sequence>
<organism evidence="4 5">
    <name type="scientific">Lasiodiplodia theobromae</name>
    <dbReference type="NCBI Taxonomy" id="45133"/>
    <lineage>
        <taxon>Eukaryota</taxon>
        <taxon>Fungi</taxon>
        <taxon>Dikarya</taxon>
        <taxon>Ascomycota</taxon>
        <taxon>Pezizomycotina</taxon>
        <taxon>Dothideomycetes</taxon>
        <taxon>Dothideomycetes incertae sedis</taxon>
        <taxon>Botryosphaeriales</taxon>
        <taxon>Botryosphaeriaceae</taxon>
        <taxon>Lasiodiplodia</taxon>
    </lineage>
</organism>
<dbReference type="PANTHER" id="PTHR34315:SF1">
    <property type="entry name" value="INTRADIOL RING-CLEAVAGE DIOXYGENASES DOMAIN-CONTAINING PROTEIN-RELATED"/>
    <property type="match status" value="1"/>
</dbReference>
<evidence type="ECO:0000256" key="2">
    <source>
        <dbReference type="SAM" id="SignalP"/>
    </source>
</evidence>
<dbReference type="GO" id="GO:0008199">
    <property type="term" value="F:ferric iron binding"/>
    <property type="evidence" value="ECO:0007669"/>
    <property type="project" value="InterPro"/>
</dbReference>
<dbReference type="OrthoDB" id="121380at2759"/>
<proteinExistence type="predicted"/>
<dbReference type="Proteomes" id="UP000325902">
    <property type="component" value="Unassembled WGS sequence"/>
</dbReference>
<dbReference type="CDD" id="cd03457">
    <property type="entry name" value="intradiol_dioxygenase_like"/>
    <property type="match status" value="1"/>
</dbReference>
<dbReference type="PANTHER" id="PTHR34315">
    <property type="match status" value="1"/>
</dbReference>
<evidence type="ECO:0000313" key="4">
    <source>
        <dbReference type="EMBL" id="KAB2581012.1"/>
    </source>
</evidence>
<protein>
    <recommendedName>
        <fullName evidence="3">Intradiol ring-cleavage dioxygenases domain-containing protein</fullName>
    </recommendedName>
</protein>
<dbReference type="AlphaFoldDB" id="A0A5N5DVK7"/>
<dbReference type="Gene3D" id="2.60.130.10">
    <property type="entry name" value="Aromatic compound dioxygenase"/>
    <property type="match status" value="1"/>
</dbReference>
<keyword evidence="2" id="KW-0732">Signal</keyword>
<dbReference type="GO" id="GO:0016702">
    <property type="term" value="F:oxidoreductase activity, acting on single donors with incorporation of molecular oxygen, incorporation of two atoms of oxygen"/>
    <property type="evidence" value="ECO:0007669"/>
    <property type="project" value="InterPro"/>
</dbReference>
<reference evidence="4 5" key="1">
    <citation type="journal article" date="2019" name="Sci. Rep.">
        <title>A multi-omics analysis of the grapevine pathogen Lasiodiplodia theobromae reveals that temperature affects the expression of virulence- and pathogenicity-related genes.</title>
        <authorList>
            <person name="Felix C."/>
            <person name="Meneses R."/>
            <person name="Goncalves M.F.M."/>
            <person name="Tilleman L."/>
            <person name="Duarte A.S."/>
            <person name="Jorrin-Novo J.V."/>
            <person name="Van de Peer Y."/>
            <person name="Deforce D."/>
            <person name="Van Nieuwerburgh F."/>
            <person name="Esteves A.C."/>
            <person name="Alves A."/>
        </authorList>
    </citation>
    <scope>NUCLEOTIDE SEQUENCE [LARGE SCALE GENOMIC DNA]</scope>
    <source>
        <strain evidence="4 5">LA-SOL3</strain>
    </source>
</reference>
<name>A0A5N5DVK7_9PEZI</name>
<dbReference type="InterPro" id="IPR000627">
    <property type="entry name" value="Intradiol_dOase_C"/>
</dbReference>
<gene>
    <name evidence="4" type="ORF">DBV05_g480</name>
</gene>
<feature type="domain" description="Intradiol ring-cleavage dioxygenases" evidence="3">
    <location>
        <begin position="136"/>
        <end position="227"/>
    </location>
</feature>
<evidence type="ECO:0000313" key="5">
    <source>
        <dbReference type="Proteomes" id="UP000325902"/>
    </source>
</evidence>
<keyword evidence="5" id="KW-1185">Reference proteome</keyword>
<comment type="caution">
    <text evidence="4">The sequence shown here is derived from an EMBL/GenBank/DDBJ whole genome shotgun (WGS) entry which is preliminary data.</text>
</comment>
<evidence type="ECO:0000256" key="1">
    <source>
        <dbReference type="SAM" id="MobiDB-lite"/>
    </source>
</evidence>
<accession>A0A5N5DVK7</accession>
<dbReference type="InterPro" id="IPR015889">
    <property type="entry name" value="Intradiol_dOase_core"/>
</dbReference>
<feature type="compositionally biased region" description="Low complexity" evidence="1">
    <location>
        <begin position="358"/>
        <end position="369"/>
    </location>
</feature>
<feature type="chain" id="PRO_5025064248" description="Intradiol ring-cleavage dioxygenases domain-containing protein" evidence="2">
    <location>
        <begin position="23"/>
        <end position="375"/>
    </location>
</feature>
<feature type="region of interest" description="Disordered" evidence="1">
    <location>
        <begin position="342"/>
        <end position="375"/>
    </location>
</feature>